<dbReference type="EMBL" id="VSRR010001311">
    <property type="protein sequence ID" value="MPC24286.1"/>
    <property type="molecule type" value="Genomic_DNA"/>
</dbReference>
<dbReference type="OrthoDB" id="10003551at2759"/>
<comment type="caution">
    <text evidence="2">The sequence shown here is derived from an EMBL/GenBank/DDBJ whole genome shotgun (WGS) entry which is preliminary data.</text>
</comment>
<accession>A0A5B7DTL1</accession>
<organism evidence="2 3">
    <name type="scientific">Portunus trituberculatus</name>
    <name type="common">Swimming crab</name>
    <name type="synonym">Neptunus trituberculatus</name>
    <dbReference type="NCBI Taxonomy" id="210409"/>
    <lineage>
        <taxon>Eukaryota</taxon>
        <taxon>Metazoa</taxon>
        <taxon>Ecdysozoa</taxon>
        <taxon>Arthropoda</taxon>
        <taxon>Crustacea</taxon>
        <taxon>Multicrustacea</taxon>
        <taxon>Malacostraca</taxon>
        <taxon>Eumalacostraca</taxon>
        <taxon>Eucarida</taxon>
        <taxon>Decapoda</taxon>
        <taxon>Pleocyemata</taxon>
        <taxon>Brachyura</taxon>
        <taxon>Eubrachyura</taxon>
        <taxon>Portunoidea</taxon>
        <taxon>Portunidae</taxon>
        <taxon>Portuninae</taxon>
        <taxon>Portunus</taxon>
    </lineage>
</organism>
<gene>
    <name evidence="2" type="ORF">E2C01_017367</name>
</gene>
<keyword evidence="1" id="KW-1133">Transmembrane helix</keyword>
<dbReference type="AlphaFoldDB" id="A0A5B7DTL1"/>
<evidence type="ECO:0000313" key="2">
    <source>
        <dbReference type="EMBL" id="MPC24286.1"/>
    </source>
</evidence>
<protein>
    <submittedName>
        <fullName evidence="2">Uncharacterized protein</fullName>
    </submittedName>
</protein>
<evidence type="ECO:0000256" key="1">
    <source>
        <dbReference type="SAM" id="Phobius"/>
    </source>
</evidence>
<name>A0A5B7DTL1_PORTR</name>
<keyword evidence="1" id="KW-0472">Membrane</keyword>
<keyword evidence="1" id="KW-0812">Transmembrane</keyword>
<sequence>MSSPSQALGVAVHLRIKDVIIHLRFLCFHRFYGIVHILFWYYIFHWCFLEKQQHVGLALFLGKFFFHHCVAEECVHGSRAPTYRPAVELSGAQFEIASGAQFENALQQQQGMGNSVADWLVRLARRLLVQPQSWVAVIFSCSAMLTYNTDTHTQLRDTHLFNLVSALPGHWVWVLPTLDHRQVTLLQPAVPILPCTSALLHPHVLVQLGHDCLGGGGGAQGQHYGLLNDPQVPHLLVVVDLVEEPLFVVREVDVIVPHHVVIHSFVLPDGTAPFLFS</sequence>
<dbReference type="Proteomes" id="UP000324222">
    <property type="component" value="Unassembled WGS sequence"/>
</dbReference>
<evidence type="ECO:0000313" key="3">
    <source>
        <dbReference type="Proteomes" id="UP000324222"/>
    </source>
</evidence>
<proteinExistence type="predicted"/>
<keyword evidence="3" id="KW-1185">Reference proteome</keyword>
<reference evidence="2 3" key="1">
    <citation type="submission" date="2019-05" db="EMBL/GenBank/DDBJ databases">
        <title>Another draft genome of Portunus trituberculatus and its Hox gene families provides insights of decapod evolution.</title>
        <authorList>
            <person name="Jeong J.-H."/>
            <person name="Song I."/>
            <person name="Kim S."/>
            <person name="Choi T."/>
            <person name="Kim D."/>
            <person name="Ryu S."/>
            <person name="Kim W."/>
        </authorList>
    </citation>
    <scope>NUCLEOTIDE SEQUENCE [LARGE SCALE GENOMIC DNA]</scope>
    <source>
        <tissue evidence="2">Muscle</tissue>
    </source>
</reference>
<feature type="transmembrane region" description="Helical" evidence="1">
    <location>
        <begin position="21"/>
        <end position="43"/>
    </location>
</feature>